<evidence type="ECO:0000313" key="3">
    <source>
        <dbReference type="Proteomes" id="UP000824681"/>
    </source>
</evidence>
<feature type="region of interest" description="Disordered" evidence="1">
    <location>
        <begin position="1"/>
        <end position="27"/>
    </location>
</feature>
<keyword evidence="3" id="KW-1185">Reference proteome</keyword>
<name>A0ABX8TYV3_9ACTN</name>
<reference evidence="2 3" key="1">
    <citation type="journal article" date="2021" name="ACS Chem. Biol.">
        <title>Genomic-Led Discovery of a Novel Glycopeptide Antibiotic by Nonomuraea coxensis DSM 45129.</title>
        <authorList>
            <person name="Yushchuk O."/>
            <person name="Vior N.M."/>
            <person name="Andreo-Vidal A."/>
            <person name="Berini F."/>
            <person name="Ruckert C."/>
            <person name="Busche T."/>
            <person name="Binda E."/>
            <person name="Kalinowski J."/>
            <person name="Truman A.W."/>
            <person name="Marinelli F."/>
        </authorList>
    </citation>
    <scope>NUCLEOTIDE SEQUENCE [LARGE SCALE GENOMIC DNA]</scope>
    <source>
        <strain evidence="2 3">DSM 45129</strain>
    </source>
</reference>
<organism evidence="2 3">
    <name type="scientific">Nonomuraea coxensis DSM 45129</name>
    <dbReference type="NCBI Taxonomy" id="1122611"/>
    <lineage>
        <taxon>Bacteria</taxon>
        <taxon>Bacillati</taxon>
        <taxon>Actinomycetota</taxon>
        <taxon>Actinomycetes</taxon>
        <taxon>Streptosporangiales</taxon>
        <taxon>Streptosporangiaceae</taxon>
        <taxon>Nonomuraea</taxon>
    </lineage>
</organism>
<gene>
    <name evidence="2" type="ORF">Nocox_14525</name>
</gene>
<dbReference type="EMBL" id="CP068985">
    <property type="protein sequence ID" value="QYC40520.1"/>
    <property type="molecule type" value="Genomic_DNA"/>
</dbReference>
<evidence type="ECO:0000256" key="1">
    <source>
        <dbReference type="SAM" id="MobiDB-lite"/>
    </source>
</evidence>
<evidence type="ECO:0000313" key="2">
    <source>
        <dbReference type="EMBL" id="QYC40520.1"/>
    </source>
</evidence>
<sequence>MAGMLTMRHAEGVCPGRGRPKGRAQDEARWGVHAQEAAPTRGGPCADRYFFGGTGLPPGRTVGGGKRSLRICSARMAA</sequence>
<dbReference type="Proteomes" id="UP000824681">
    <property type="component" value="Chromosome"/>
</dbReference>
<accession>A0ABX8TYV3</accession>
<proteinExistence type="predicted"/>
<protein>
    <submittedName>
        <fullName evidence="2">Uncharacterized protein</fullName>
    </submittedName>
</protein>